<dbReference type="PROSITE" id="PS50109">
    <property type="entry name" value="HIS_KIN"/>
    <property type="match status" value="1"/>
</dbReference>
<evidence type="ECO:0000256" key="1">
    <source>
        <dbReference type="ARBA" id="ARBA00000085"/>
    </source>
</evidence>
<dbReference type="EC" id="2.7.13.3" evidence="3"/>
<sequence>MRLRNIYSDYLRKNLFVKVIFIFVVIVTLTIITLSYLLFNLLSASVVRSELNDQKQAMERVNRYMEMKYDWLQLTVQEIYRNNVLANNMSYFLTHPYSDYIQHMTDQNLAGGNENASDILNFFANRMELDPDIRNVILYSYEKQMMYVYQSLGPRKLIPVNATRSYIPDVMAAEGPAAGTPNVWVRKAIGQWNPQLYAMHGQLNDKNTLKNIGQLLVYFDAGLVNRALEQDRASLKGAILVLTPDGQVLSDSSNRYYGRVYPYMEQIGSLRSVEMLDEPSYISALPQNKAGYIVVGVAPTREIDAAYAGLRRTLMLIAIACIAVTILIPSLVIVNIARRTKRIVFLMKKVERGDLSARLHDAREDELGQISRGFNDMLDELVNHIDREYKSEIRLKRTELAALQARVNPHFLYNTLEVIRLRAISQGAKDVGEMIFSLATLFRHSVSSRPSNTLGEELEMCRLYLELFRIRYKNKFSYSIECPPELLGITVIKMLLQPIIENYIVHGVDSRRDDNRLSIEAVNDAGTVRVYVRDNGNGIEADKLSAILQALQSPDDEESGSFGLRSVHDRIRLAYGPTYGIHIESEQGNGTAVTVSWPAEEREAGEKDKDV</sequence>
<dbReference type="InterPro" id="IPR036890">
    <property type="entry name" value="HATPase_C_sf"/>
</dbReference>
<dbReference type="InterPro" id="IPR005467">
    <property type="entry name" value="His_kinase_dom"/>
</dbReference>
<keyword evidence="4" id="KW-1003">Cell membrane</keyword>
<keyword evidence="5" id="KW-0597">Phosphoprotein</keyword>
<comment type="caution">
    <text evidence="18">The sequence shown here is derived from an EMBL/GenBank/DDBJ whole genome shotgun (WGS) entry which is preliminary data.</text>
</comment>
<reference evidence="19" key="1">
    <citation type="journal article" date="2019" name="Int. J. Syst. Evol. Microbiol.">
        <title>The Global Catalogue of Microorganisms (GCM) 10K type strain sequencing project: providing services to taxonomists for standard genome sequencing and annotation.</title>
        <authorList>
            <consortium name="The Broad Institute Genomics Platform"/>
            <consortium name="The Broad Institute Genome Sequencing Center for Infectious Disease"/>
            <person name="Wu L."/>
            <person name="Ma J."/>
        </authorList>
    </citation>
    <scope>NUCLEOTIDE SEQUENCE [LARGE SCALE GENOMIC DNA]</scope>
    <source>
        <strain evidence="19">CGMCC 1.18575</strain>
    </source>
</reference>
<dbReference type="InterPro" id="IPR010559">
    <property type="entry name" value="Sig_transdc_His_kin_internal"/>
</dbReference>
<evidence type="ECO:0000256" key="9">
    <source>
        <dbReference type="ARBA" id="ARBA00022777"/>
    </source>
</evidence>
<evidence type="ECO:0000256" key="2">
    <source>
        <dbReference type="ARBA" id="ARBA00004651"/>
    </source>
</evidence>
<feature type="compositionally biased region" description="Basic and acidic residues" evidence="14">
    <location>
        <begin position="599"/>
        <end position="611"/>
    </location>
</feature>
<keyword evidence="19" id="KW-1185">Reference proteome</keyword>
<dbReference type="Gene3D" id="6.10.340.10">
    <property type="match status" value="1"/>
</dbReference>
<dbReference type="Pfam" id="PF02518">
    <property type="entry name" value="HATPase_c"/>
    <property type="match status" value="1"/>
</dbReference>
<evidence type="ECO:0000256" key="4">
    <source>
        <dbReference type="ARBA" id="ARBA00022475"/>
    </source>
</evidence>
<dbReference type="PROSITE" id="PS50885">
    <property type="entry name" value="HAMP"/>
    <property type="match status" value="1"/>
</dbReference>
<evidence type="ECO:0000256" key="14">
    <source>
        <dbReference type="SAM" id="MobiDB-lite"/>
    </source>
</evidence>
<dbReference type="PANTHER" id="PTHR34220">
    <property type="entry name" value="SENSOR HISTIDINE KINASE YPDA"/>
    <property type="match status" value="1"/>
</dbReference>
<dbReference type="SUPFAM" id="SSF55874">
    <property type="entry name" value="ATPase domain of HSP90 chaperone/DNA topoisomerase II/histidine kinase"/>
    <property type="match status" value="1"/>
</dbReference>
<keyword evidence="10" id="KW-0067">ATP-binding</keyword>
<evidence type="ECO:0000256" key="12">
    <source>
        <dbReference type="ARBA" id="ARBA00023012"/>
    </source>
</evidence>
<keyword evidence="6 18" id="KW-0808">Transferase</keyword>
<proteinExistence type="predicted"/>
<evidence type="ECO:0000256" key="6">
    <source>
        <dbReference type="ARBA" id="ARBA00022679"/>
    </source>
</evidence>
<evidence type="ECO:0000256" key="10">
    <source>
        <dbReference type="ARBA" id="ARBA00022840"/>
    </source>
</evidence>
<keyword evidence="12" id="KW-0902">Two-component regulatory system</keyword>
<dbReference type="CDD" id="cd06225">
    <property type="entry name" value="HAMP"/>
    <property type="match status" value="1"/>
</dbReference>
<dbReference type="Proteomes" id="UP001596113">
    <property type="component" value="Unassembled WGS sequence"/>
</dbReference>
<feature type="transmembrane region" description="Helical" evidence="15">
    <location>
        <begin position="314"/>
        <end position="337"/>
    </location>
</feature>
<comment type="subcellular location">
    <subcellularLocation>
        <location evidence="2">Cell membrane</location>
        <topology evidence="2">Multi-pass membrane protein</topology>
    </subcellularLocation>
</comment>
<protein>
    <recommendedName>
        <fullName evidence="3">histidine kinase</fullName>
        <ecNumber evidence="3">2.7.13.3</ecNumber>
    </recommendedName>
</protein>
<dbReference type="SUPFAM" id="SSF158472">
    <property type="entry name" value="HAMP domain-like"/>
    <property type="match status" value="1"/>
</dbReference>
<comment type="catalytic activity">
    <reaction evidence="1">
        <text>ATP + protein L-histidine = ADP + protein N-phospho-L-histidine.</text>
        <dbReference type="EC" id="2.7.13.3"/>
    </reaction>
</comment>
<keyword evidence="9 18" id="KW-0418">Kinase</keyword>
<evidence type="ECO:0000256" key="15">
    <source>
        <dbReference type="SAM" id="Phobius"/>
    </source>
</evidence>
<feature type="region of interest" description="Disordered" evidence="14">
    <location>
        <begin position="589"/>
        <end position="611"/>
    </location>
</feature>
<gene>
    <name evidence="18" type="ORF">ACFPOF_24275</name>
</gene>
<evidence type="ECO:0000313" key="19">
    <source>
        <dbReference type="Proteomes" id="UP001596113"/>
    </source>
</evidence>
<dbReference type="RefSeq" id="WP_378137543.1">
    <property type="nucleotide sequence ID" value="NZ_JBHSMI010000052.1"/>
</dbReference>
<dbReference type="PANTHER" id="PTHR34220:SF11">
    <property type="entry name" value="SENSOR PROTEIN KINASE HPTS"/>
    <property type="match status" value="1"/>
</dbReference>
<dbReference type="Pfam" id="PF00672">
    <property type="entry name" value="HAMP"/>
    <property type="match status" value="1"/>
</dbReference>
<evidence type="ECO:0000256" key="3">
    <source>
        <dbReference type="ARBA" id="ARBA00012438"/>
    </source>
</evidence>
<keyword evidence="7 15" id="KW-0812">Transmembrane</keyword>
<organism evidence="18 19">
    <name type="scientific">Cohnella soli</name>
    <dbReference type="NCBI Taxonomy" id="425005"/>
    <lineage>
        <taxon>Bacteria</taxon>
        <taxon>Bacillati</taxon>
        <taxon>Bacillota</taxon>
        <taxon>Bacilli</taxon>
        <taxon>Bacillales</taxon>
        <taxon>Paenibacillaceae</taxon>
        <taxon>Cohnella</taxon>
    </lineage>
</organism>
<dbReference type="SMART" id="SM00304">
    <property type="entry name" value="HAMP"/>
    <property type="match status" value="1"/>
</dbReference>
<name>A0ABW0HXM4_9BACL</name>
<dbReference type="InterPro" id="IPR050640">
    <property type="entry name" value="Bact_2-comp_sensor_kinase"/>
</dbReference>
<dbReference type="Gene3D" id="3.30.565.10">
    <property type="entry name" value="Histidine kinase-like ATPase, C-terminal domain"/>
    <property type="match status" value="1"/>
</dbReference>
<evidence type="ECO:0000256" key="8">
    <source>
        <dbReference type="ARBA" id="ARBA00022741"/>
    </source>
</evidence>
<keyword evidence="8" id="KW-0547">Nucleotide-binding</keyword>
<keyword evidence="13 15" id="KW-0472">Membrane</keyword>
<dbReference type="Pfam" id="PF06580">
    <property type="entry name" value="His_kinase"/>
    <property type="match status" value="1"/>
</dbReference>
<evidence type="ECO:0000259" key="16">
    <source>
        <dbReference type="PROSITE" id="PS50109"/>
    </source>
</evidence>
<evidence type="ECO:0000256" key="7">
    <source>
        <dbReference type="ARBA" id="ARBA00022692"/>
    </source>
</evidence>
<accession>A0ABW0HXM4</accession>
<evidence type="ECO:0000259" key="17">
    <source>
        <dbReference type="PROSITE" id="PS50885"/>
    </source>
</evidence>
<evidence type="ECO:0000313" key="18">
    <source>
        <dbReference type="EMBL" id="MFC5405869.1"/>
    </source>
</evidence>
<feature type="domain" description="Histidine kinase" evidence="16">
    <location>
        <begin position="496"/>
        <end position="601"/>
    </location>
</feature>
<evidence type="ECO:0000256" key="13">
    <source>
        <dbReference type="ARBA" id="ARBA00023136"/>
    </source>
</evidence>
<feature type="domain" description="HAMP" evidence="17">
    <location>
        <begin position="334"/>
        <end position="386"/>
    </location>
</feature>
<dbReference type="InterPro" id="IPR003594">
    <property type="entry name" value="HATPase_dom"/>
</dbReference>
<dbReference type="SMART" id="SM00387">
    <property type="entry name" value="HATPase_c"/>
    <property type="match status" value="1"/>
</dbReference>
<keyword evidence="11 15" id="KW-1133">Transmembrane helix</keyword>
<dbReference type="GO" id="GO:0004673">
    <property type="term" value="F:protein histidine kinase activity"/>
    <property type="evidence" value="ECO:0007669"/>
    <property type="project" value="UniProtKB-EC"/>
</dbReference>
<dbReference type="EMBL" id="JBHSMI010000052">
    <property type="protein sequence ID" value="MFC5405869.1"/>
    <property type="molecule type" value="Genomic_DNA"/>
</dbReference>
<evidence type="ECO:0000256" key="11">
    <source>
        <dbReference type="ARBA" id="ARBA00022989"/>
    </source>
</evidence>
<dbReference type="InterPro" id="IPR003660">
    <property type="entry name" value="HAMP_dom"/>
</dbReference>
<feature type="transmembrane region" description="Helical" evidence="15">
    <location>
        <begin position="20"/>
        <end position="39"/>
    </location>
</feature>
<evidence type="ECO:0000256" key="5">
    <source>
        <dbReference type="ARBA" id="ARBA00022553"/>
    </source>
</evidence>